<evidence type="ECO:0000256" key="12">
    <source>
        <dbReference type="ARBA" id="ARBA00023235"/>
    </source>
</evidence>
<dbReference type="Gene3D" id="3.20.20.70">
    <property type="entry name" value="Aldolase class I"/>
    <property type="match status" value="1"/>
</dbReference>
<dbReference type="STRING" id="62101.AB835_04510"/>
<dbReference type="PANTHER" id="PTHR30538">
    <property type="entry name" value="LYSINE 2,3-AMINOMUTASE-RELATED"/>
    <property type="match status" value="1"/>
</dbReference>
<keyword evidence="9 15" id="KW-0663">Pyridoxal phosphate</keyword>
<dbReference type="PIRSF" id="PIRSF004911">
    <property type="entry name" value="DUF160"/>
    <property type="match status" value="1"/>
</dbReference>
<feature type="binding site" evidence="14">
    <location>
        <position position="122"/>
    </location>
    <ligand>
        <name>[4Fe-4S] cluster</name>
        <dbReference type="ChEBI" id="CHEBI:49883"/>
        <note>4Fe-4S-S-AdoMet</note>
    </ligand>
</feature>
<feature type="binding site" evidence="14">
    <location>
        <position position="119"/>
    </location>
    <ligand>
        <name>[4Fe-4S] cluster</name>
        <dbReference type="ChEBI" id="CHEBI:49883"/>
        <note>4Fe-4S-S-AdoMet</note>
    </ligand>
</feature>
<organism evidence="17 18">
    <name type="scientific">Candidatus Endobugula sertula</name>
    <name type="common">Bugula neritina bacterial symbiont</name>
    <dbReference type="NCBI Taxonomy" id="62101"/>
    <lineage>
        <taxon>Bacteria</taxon>
        <taxon>Pseudomonadati</taxon>
        <taxon>Pseudomonadota</taxon>
        <taxon>Gammaproteobacteria</taxon>
        <taxon>Cellvibrionales</taxon>
        <taxon>Cellvibrionaceae</taxon>
        <taxon>Candidatus Endobugula</taxon>
    </lineage>
</organism>
<accession>A0A1D2QRV9</accession>
<feature type="modified residue" description="N6-(pyridoxal phosphate)lysine" evidence="15">
    <location>
        <position position="328"/>
    </location>
</feature>
<dbReference type="InterPro" id="IPR058240">
    <property type="entry name" value="rSAM_sf"/>
</dbReference>
<dbReference type="GO" id="GO:0016853">
    <property type="term" value="F:isomerase activity"/>
    <property type="evidence" value="ECO:0007669"/>
    <property type="project" value="UniProtKB-KW"/>
</dbReference>
<comment type="cofactor">
    <cofactor evidence="2 15">
        <name>pyridoxal 5'-phosphate</name>
        <dbReference type="ChEBI" id="CHEBI:597326"/>
    </cofactor>
</comment>
<keyword evidence="7" id="KW-0949">S-adenosyl-L-methionine</keyword>
<evidence type="ECO:0000256" key="14">
    <source>
        <dbReference type="PIRSR" id="PIRSR004911-1"/>
    </source>
</evidence>
<dbReference type="GO" id="GO:0046872">
    <property type="term" value="F:metal ion binding"/>
    <property type="evidence" value="ECO:0007669"/>
    <property type="project" value="UniProtKB-KW"/>
</dbReference>
<proteinExistence type="inferred from homology"/>
<dbReference type="EMBL" id="MDLC01000011">
    <property type="protein sequence ID" value="ODS24321.1"/>
    <property type="molecule type" value="Genomic_DNA"/>
</dbReference>
<comment type="catalytic activity">
    <reaction evidence="1">
        <text>L-lysine = D-beta-lysine</text>
        <dbReference type="Rhea" id="RHEA:44148"/>
        <dbReference type="ChEBI" id="CHEBI:32551"/>
        <dbReference type="ChEBI" id="CHEBI:84138"/>
    </reaction>
</comment>
<evidence type="ECO:0000256" key="1">
    <source>
        <dbReference type="ARBA" id="ARBA00001352"/>
    </source>
</evidence>
<evidence type="ECO:0000256" key="6">
    <source>
        <dbReference type="ARBA" id="ARBA00022485"/>
    </source>
</evidence>
<dbReference type="CDD" id="cd01335">
    <property type="entry name" value="Radical_SAM"/>
    <property type="match status" value="1"/>
</dbReference>
<dbReference type="SFLD" id="SFLDF00314">
    <property type="entry name" value="L-lysine_2_3-aminomutase_(yjeK"/>
    <property type="match status" value="1"/>
</dbReference>
<dbReference type="SUPFAM" id="SSF102114">
    <property type="entry name" value="Radical SAM enzymes"/>
    <property type="match status" value="1"/>
</dbReference>
<name>A0A1D2QRV9_9GAMM</name>
<evidence type="ECO:0000313" key="17">
    <source>
        <dbReference type="EMBL" id="ODS24321.1"/>
    </source>
</evidence>
<comment type="similarity">
    <text evidence="4">Belongs to the radical SAM superfamily. KamA family.</text>
</comment>
<comment type="caution">
    <text evidence="17">The sequence shown here is derived from an EMBL/GenBank/DDBJ whole genome shotgun (WGS) entry which is preliminary data.</text>
</comment>
<dbReference type="Pfam" id="PF04055">
    <property type="entry name" value="Radical_SAM"/>
    <property type="match status" value="1"/>
</dbReference>
<evidence type="ECO:0000259" key="16">
    <source>
        <dbReference type="PROSITE" id="PS51918"/>
    </source>
</evidence>
<dbReference type="AlphaFoldDB" id="A0A1D2QRV9"/>
<evidence type="ECO:0000256" key="5">
    <source>
        <dbReference type="ARBA" id="ARBA00022363"/>
    </source>
</evidence>
<evidence type="ECO:0000256" key="15">
    <source>
        <dbReference type="PIRSR" id="PIRSR603739-50"/>
    </source>
</evidence>
<reference evidence="17 18" key="1">
    <citation type="journal article" date="2016" name="Appl. Environ. Microbiol.">
        <title>Lack of Overt Genome Reduction in the Bryostatin-Producing Bryozoan Symbiont "Candidatus Endobugula sertula".</title>
        <authorList>
            <person name="Miller I.J."/>
            <person name="Vanee N."/>
            <person name="Fong S.S."/>
            <person name="Lim-Fong G.E."/>
            <person name="Kwan J.C."/>
        </authorList>
    </citation>
    <scope>NUCLEOTIDE SEQUENCE [LARGE SCALE GENOMIC DNA]</scope>
    <source>
        <strain evidence="17">AB1-4</strain>
    </source>
</reference>
<feature type="binding site" evidence="14">
    <location>
        <position position="115"/>
    </location>
    <ligand>
        <name>[4Fe-4S] cluster</name>
        <dbReference type="ChEBI" id="CHEBI:49883"/>
        <note>4Fe-4S-S-AdoMet</note>
    </ligand>
</feature>
<sequence length="331" mass="37400">MKNSVLATNTWQQAMQQCITSPEELFNILDLDPIHLPATRAANKQFPLRVPLSFIKRMAKGDINDPLLKQVLPIKQELQHSPGYLFDPVGEQQNPSKGIIYKYHGRALLIVNGHCAVNCRYCFRRHFPYADNRLSRPEWEQAISELAANPQISEVIYSGGDPLSASDRQLRWLTQKIAAISHIKRLRIHTRLPVVIPERITVESLKWMTESRLQTIVVLHINHSNELKSSELLHAIQRIKASGITLFNQAVLLKGVNDTEEQLIQLCESLFTAGVIPYYLYTLDKVAGATHFNTELKRARALHQAVIARLPGYMVPKLVSEVAGQPSKSPV</sequence>
<gene>
    <name evidence="17" type="ORF">AB835_04510</name>
</gene>
<dbReference type="InterPro" id="IPR007197">
    <property type="entry name" value="rSAM"/>
</dbReference>
<evidence type="ECO:0000256" key="9">
    <source>
        <dbReference type="ARBA" id="ARBA00022898"/>
    </source>
</evidence>
<evidence type="ECO:0000313" key="18">
    <source>
        <dbReference type="Proteomes" id="UP000242502"/>
    </source>
</evidence>
<dbReference type="PANTHER" id="PTHR30538:SF1">
    <property type="entry name" value="L-LYSINE 2,3-AMINOMUTASE"/>
    <property type="match status" value="1"/>
</dbReference>
<dbReference type="NCBIfam" id="TIGR03821">
    <property type="entry name" value="EFP_modif_epmB"/>
    <property type="match status" value="1"/>
</dbReference>
<dbReference type="InterPro" id="IPR013785">
    <property type="entry name" value="Aldolase_TIM"/>
</dbReference>
<evidence type="ECO:0000256" key="3">
    <source>
        <dbReference type="ARBA" id="ARBA00001966"/>
    </source>
</evidence>
<evidence type="ECO:0000256" key="11">
    <source>
        <dbReference type="ARBA" id="ARBA00023014"/>
    </source>
</evidence>
<evidence type="ECO:0000256" key="13">
    <source>
        <dbReference type="ARBA" id="ARBA00030756"/>
    </source>
</evidence>
<evidence type="ECO:0000256" key="4">
    <source>
        <dbReference type="ARBA" id="ARBA00008703"/>
    </source>
</evidence>
<dbReference type="NCBIfam" id="TIGR00238">
    <property type="entry name" value="KamA family radical SAM protein"/>
    <property type="match status" value="1"/>
</dbReference>
<protein>
    <recommendedName>
        <fullName evidence="5">L-lysine 2,3-aminomutase</fullName>
    </recommendedName>
    <alternativeName>
        <fullName evidence="13">EF-P post-translational modification enzyme B</fullName>
    </alternativeName>
</protein>
<evidence type="ECO:0000256" key="7">
    <source>
        <dbReference type="ARBA" id="ARBA00022691"/>
    </source>
</evidence>
<dbReference type="Proteomes" id="UP000242502">
    <property type="component" value="Unassembled WGS sequence"/>
</dbReference>
<evidence type="ECO:0000256" key="8">
    <source>
        <dbReference type="ARBA" id="ARBA00022723"/>
    </source>
</evidence>
<dbReference type="SFLD" id="SFLDG01070">
    <property type="entry name" value="PLP-dependent"/>
    <property type="match status" value="1"/>
</dbReference>
<keyword evidence="10" id="KW-0408">Iron</keyword>
<keyword evidence="12" id="KW-0413">Isomerase</keyword>
<dbReference type="SFLD" id="SFLDS00029">
    <property type="entry name" value="Radical_SAM"/>
    <property type="match status" value="1"/>
</dbReference>
<evidence type="ECO:0000256" key="2">
    <source>
        <dbReference type="ARBA" id="ARBA00001933"/>
    </source>
</evidence>
<dbReference type="GO" id="GO:0051539">
    <property type="term" value="F:4 iron, 4 sulfur cluster binding"/>
    <property type="evidence" value="ECO:0007669"/>
    <property type="project" value="UniProtKB-KW"/>
</dbReference>
<keyword evidence="11 14" id="KW-0411">Iron-sulfur</keyword>
<evidence type="ECO:0000256" key="10">
    <source>
        <dbReference type="ARBA" id="ARBA00023004"/>
    </source>
</evidence>
<dbReference type="PROSITE" id="PS51918">
    <property type="entry name" value="RADICAL_SAM"/>
    <property type="match status" value="1"/>
</dbReference>
<comment type="cofactor">
    <cofactor evidence="3">
        <name>[4Fe-4S] cluster</name>
        <dbReference type="ChEBI" id="CHEBI:49883"/>
    </cofactor>
</comment>
<dbReference type="InterPro" id="IPR003739">
    <property type="entry name" value="Lys_aminomutase/Glu_NH3_mut"/>
</dbReference>
<keyword evidence="8 14" id="KW-0479">Metal-binding</keyword>
<keyword evidence="6 14" id="KW-0004">4Fe-4S</keyword>
<feature type="domain" description="Radical SAM core" evidence="16">
    <location>
        <begin position="101"/>
        <end position="309"/>
    </location>
</feature>
<dbReference type="InterPro" id="IPR022462">
    <property type="entry name" value="EpmB"/>
</dbReference>